<evidence type="ECO:0000256" key="1">
    <source>
        <dbReference type="ARBA" id="ARBA00004651"/>
    </source>
</evidence>
<dbReference type="RefSeq" id="WP_139636575.1">
    <property type="nucleotide sequence ID" value="NZ_VDLX02000023.1"/>
</dbReference>
<comment type="caution">
    <text evidence="7">The sequence shown here is derived from an EMBL/GenBank/DDBJ whole genome shotgun (WGS) entry which is preliminary data.</text>
</comment>
<evidence type="ECO:0000256" key="5">
    <source>
        <dbReference type="ARBA" id="ARBA00023136"/>
    </source>
</evidence>
<reference evidence="7 8" key="1">
    <citation type="submission" date="2019-10" db="EMBL/GenBank/DDBJ databases">
        <title>Nonomuraea sp. nov., isolated from Phyllanthus amarus.</title>
        <authorList>
            <person name="Klykleung N."/>
            <person name="Tanasupawat S."/>
        </authorList>
    </citation>
    <scope>NUCLEOTIDE SEQUENCE [LARGE SCALE GENOMIC DNA]</scope>
    <source>
        <strain evidence="7 8">PA1-10</strain>
    </source>
</reference>
<proteinExistence type="predicted"/>
<evidence type="ECO:0000313" key="8">
    <source>
        <dbReference type="Proteomes" id="UP000312512"/>
    </source>
</evidence>
<name>A0A5C4VG48_9ACTN</name>
<dbReference type="GO" id="GO:0006825">
    <property type="term" value="P:copper ion transport"/>
    <property type="evidence" value="ECO:0007669"/>
    <property type="project" value="InterPro"/>
</dbReference>
<dbReference type="InterPro" id="IPR032694">
    <property type="entry name" value="CopC/D"/>
</dbReference>
<gene>
    <name evidence="7" type="ORF">FH608_042565</name>
</gene>
<dbReference type="PANTHER" id="PTHR34820">
    <property type="entry name" value="INNER MEMBRANE PROTEIN YEBZ"/>
    <property type="match status" value="1"/>
</dbReference>
<keyword evidence="5" id="KW-0472">Membrane</keyword>
<dbReference type="OrthoDB" id="3526112at2"/>
<keyword evidence="2" id="KW-1003">Cell membrane</keyword>
<feature type="domain" description="Copper resistance protein D" evidence="6">
    <location>
        <begin position="239"/>
        <end position="336"/>
    </location>
</feature>
<keyword evidence="3" id="KW-0812">Transmembrane</keyword>
<dbReference type="Pfam" id="PF09678">
    <property type="entry name" value="Caa3_CtaG"/>
    <property type="match status" value="1"/>
</dbReference>
<dbReference type="PANTHER" id="PTHR34820:SF4">
    <property type="entry name" value="INNER MEMBRANE PROTEIN YEBZ"/>
    <property type="match status" value="1"/>
</dbReference>
<keyword evidence="4" id="KW-1133">Transmembrane helix</keyword>
<evidence type="ECO:0000256" key="3">
    <source>
        <dbReference type="ARBA" id="ARBA00022692"/>
    </source>
</evidence>
<evidence type="ECO:0000256" key="4">
    <source>
        <dbReference type="ARBA" id="ARBA00022989"/>
    </source>
</evidence>
<dbReference type="AlphaFoldDB" id="A0A5C4VG48"/>
<organism evidence="7 8">
    <name type="scientific">Nonomuraea phyllanthi</name>
    <dbReference type="NCBI Taxonomy" id="2219224"/>
    <lineage>
        <taxon>Bacteria</taxon>
        <taxon>Bacillati</taxon>
        <taxon>Actinomycetota</taxon>
        <taxon>Actinomycetes</taxon>
        <taxon>Streptosporangiales</taxon>
        <taxon>Streptosporangiaceae</taxon>
        <taxon>Nonomuraea</taxon>
    </lineage>
</organism>
<evidence type="ECO:0000313" key="7">
    <source>
        <dbReference type="EMBL" id="KAB8188769.1"/>
    </source>
</evidence>
<dbReference type="Proteomes" id="UP000312512">
    <property type="component" value="Unassembled WGS sequence"/>
</dbReference>
<dbReference type="InterPro" id="IPR019108">
    <property type="entry name" value="Caa3_assmbl_CtaG-rel"/>
</dbReference>
<dbReference type="InterPro" id="IPR008457">
    <property type="entry name" value="Cu-R_CopD_dom"/>
</dbReference>
<evidence type="ECO:0000259" key="6">
    <source>
        <dbReference type="Pfam" id="PF05425"/>
    </source>
</evidence>
<evidence type="ECO:0000256" key="2">
    <source>
        <dbReference type="ARBA" id="ARBA00022475"/>
    </source>
</evidence>
<sequence length="641" mass="65280">MARTYPTAFLPVRARAGVRVRVAICAALVAAAGVVVLVAVLRFGGAVEPEIPGLPTAGPLTAWGLPLVRFCHDLCAVGCVGTLTAALLAPVGSRESGACGRAAGRWALGWALAAALGYVLTLSNLIPLPVPDLLATPELLGFGTTVPQTRALLMVLAAAAVVAATGQRPATGRFAVVARLAVAVFALLPPAYVGHAASAGDHDLAVSAMMAHLVPVSIWVGGLVAVLVHFRRSADLPVVLPRFSALALWCFAAVAVSGAAGAWVRLAAPSDLWQSTYGQLVLAKVAVLALLGLFGWSHRRRTVAGVADRGVRRTFVRLTVGEVGVMAAAMGLAVGLSRTPPPEGSAGGHEHLALAPFTPGALLTEIRLDPTVLLLLALPAVAYGVGVRRAGSWPAGRTLAWYAGLALTALVLLGGVGSYARVMVSAYTLQHTVLAVLAPLLLCLAAPLTLATRVLGRPFALAARAAAAPLTPVARAAAAPLTPATGAAGHSGLGLRLLSRPAVLLAGYAVAVLLLYGTPWLSWSLSGYAPHLLTSLLFLGLGLLVFRVVVSADPLPGPVPWAARVRLLAAVAAVHLALGVALLLGPAVASDWLSLAAPAGAPDLLADQRLAGAVCVLLPPPVLAILALALERRTGRIRTDG</sequence>
<accession>A0A5C4VG48</accession>
<dbReference type="Pfam" id="PF05425">
    <property type="entry name" value="CopD"/>
    <property type="match status" value="1"/>
</dbReference>
<dbReference type="GO" id="GO:0005886">
    <property type="term" value="C:plasma membrane"/>
    <property type="evidence" value="ECO:0007669"/>
    <property type="project" value="UniProtKB-SubCell"/>
</dbReference>
<dbReference type="EMBL" id="VDLX02000023">
    <property type="protein sequence ID" value="KAB8188769.1"/>
    <property type="molecule type" value="Genomic_DNA"/>
</dbReference>
<keyword evidence="8" id="KW-1185">Reference proteome</keyword>
<comment type="subcellular location">
    <subcellularLocation>
        <location evidence="1">Cell membrane</location>
        <topology evidence="1">Multi-pass membrane protein</topology>
    </subcellularLocation>
</comment>
<protein>
    <recommendedName>
        <fullName evidence="6">Copper resistance protein D domain-containing protein</fullName>
    </recommendedName>
</protein>